<feature type="domain" description="Thiamine phosphate synthase/TenI" evidence="13">
    <location>
        <begin position="19"/>
        <end position="198"/>
    </location>
</feature>
<dbReference type="Pfam" id="PF02581">
    <property type="entry name" value="TMP-TENI"/>
    <property type="match status" value="1"/>
</dbReference>
<evidence type="ECO:0000256" key="6">
    <source>
        <dbReference type="ARBA" id="ARBA00022977"/>
    </source>
</evidence>
<evidence type="ECO:0000259" key="13">
    <source>
        <dbReference type="Pfam" id="PF02581"/>
    </source>
</evidence>
<feature type="binding site" evidence="10">
    <location>
        <position position="175"/>
    </location>
    <ligand>
        <name>2-[(2R,5Z)-2-carboxy-4-methylthiazol-5(2H)-ylidene]ethyl phosphate</name>
        <dbReference type="ChEBI" id="CHEBI:62899"/>
    </ligand>
</feature>
<gene>
    <name evidence="10" type="primary">thiE</name>
    <name evidence="14" type="ORF">BECKDK2373B_GA0170837_101433</name>
</gene>
<feature type="binding site" evidence="10">
    <location>
        <begin position="195"/>
        <end position="196"/>
    </location>
    <ligand>
        <name>2-[(2R,5Z)-2-carboxy-4-methylthiazol-5(2H)-ylidene]ethyl phosphate</name>
        <dbReference type="ChEBI" id="CHEBI:62899"/>
    </ligand>
</feature>
<dbReference type="PANTHER" id="PTHR20857">
    <property type="entry name" value="THIAMINE-PHOSPHATE PYROPHOSPHORYLASE"/>
    <property type="match status" value="1"/>
</dbReference>
<dbReference type="GO" id="GO:0009229">
    <property type="term" value="P:thiamine diphosphate biosynthetic process"/>
    <property type="evidence" value="ECO:0007669"/>
    <property type="project" value="UniProtKB-UniRule"/>
</dbReference>
<proteinExistence type="inferred from homology"/>
<keyword evidence="3 10" id="KW-0808">Transferase</keyword>
<dbReference type="GO" id="GO:0000287">
    <property type="term" value="F:magnesium ion binding"/>
    <property type="evidence" value="ECO:0007669"/>
    <property type="project" value="UniProtKB-UniRule"/>
</dbReference>
<dbReference type="UniPathway" id="UPA00060">
    <property type="reaction ID" value="UER00141"/>
</dbReference>
<feature type="binding site" evidence="10">
    <location>
        <position position="79"/>
    </location>
    <ligand>
        <name>4-amino-2-methyl-5-(diphosphooxymethyl)pyrimidine</name>
        <dbReference type="ChEBI" id="CHEBI:57841"/>
    </ligand>
</feature>
<dbReference type="InterPro" id="IPR022998">
    <property type="entry name" value="ThiamineP_synth_TenI"/>
</dbReference>
<evidence type="ECO:0000256" key="11">
    <source>
        <dbReference type="RuleBase" id="RU003826"/>
    </source>
</evidence>
<protein>
    <recommendedName>
        <fullName evidence="10">Thiamine-phosphate synthase</fullName>
        <shortName evidence="10">TP synthase</shortName>
        <shortName evidence="10">TPS</shortName>
        <ecNumber evidence="10">2.5.1.3</ecNumber>
    </recommendedName>
    <alternativeName>
        <fullName evidence="10">Thiamine-phosphate pyrophosphorylase</fullName>
        <shortName evidence="10">TMP pyrophosphorylase</shortName>
        <shortName evidence="10">TMP-PPase</shortName>
    </alternativeName>
</protein>
<evidence type="ECO:0000313" key="14">
    <source>
        <dbReference type="EMBL" id="VFJ46805.1"/>
    </source>
</evidence>
<comment type="pathway">
    <text evidence="2 10 12">Cofactor biosynthesis; thiamine diphosphate biosynthesis; thiamine phosphate from 4-amino-2-methyl-5-diphosphomethylpyrimidine and 4-methyl-5-(2-phosphoethyl)-thiazole: step 1/1.</text>
</comment>
<dbReference type="GO" id="GO:0009228">
    <property type="term" value="P:thiamine biosynthetic process"/>
    <property type="evidence" value="ECO:0007669"/>
    <property type="project" value="UniProtKB-KW"/>
</dbReference>
<evidence type="ECO:0000256" key="4">
    <source>
        <dbReference type="ARBA" id="ARBA00022723"/>
    </source>
</evidence>
<dbReference type="GO" id="GO:0004789">
    <property type="term" value="F:thiamine-phosphate diphosphorylase activity"/>
    <property type="evidence" value="ECO:0007669"/>
    <property type="project" value="UniProtKB-UniRule"/>
</dbReference>
<feature type="binding site" evidence="10">
    <location>
        <begin position="145"/>
        <end position="147"/>
    </location>
    <ligand>
        <name>2-[(2R,5Z)-2-carboxy-4-methylthiazol-5(2H)-ylidene]ethyl phosphate</name>
        <dbReference type="ChEBI" id="CHEBI:62899"/>
    </ligand>
</feature>
<evidence type="ECO:0000256" key="3">
    <source>
        <dbReference type="ARBA" id="ARBA00022679"/>
    </source>
</evidence>
<comment type="catalytic activity">
    <reaction evidence="8 10 11">
        <text>2-(2-carboxy-4-methylthiazol-5-yl)ethyl phosphate + 4-amino-2-methyl-5-(diphosphooxymethyl)pyrimidine + 2 H(+) = thiamine phosphate + CO2 + diphosphate</text>
        <dbReference type="Rhea" id="RHEA:47848"/>
        <dbReference type="ChEBI" id="CHEBI:15378"/>
        <dbReference type="ChEBI" id="CHEBI:16526"/>
        <dbReference type="ChEBI" id="CHEBI:33019"/>
        <dbReference type="ChEBI" id="CHEBI:37575"/>
        <dbReference type="ChEBI" id="CHEBI:57841"/>
        <dbReference type="ChEBI" id="CHEBI:62890"/>
        <dbReference type="EC" id="2.5.1.3"/>
    </reaction>
</comment>
<feature type="binding site" evidence="10">
    <location>
        <position position="80"/>
    </location>
    <ligand>
        <name>Mg(2+)</name>
        <dbReference type="ChEBI" id="CHEBI:18420"/>
    </ligand>
</feature>
<reference evidence="14" key="1">
    <citation type="submission" date="2019-02" db="EMBL/GenBank/DDBJ databases">
        <authorList>
            <person name="Gruber-Vodicka R. H."/>
            <person name="Seah K. B. B."/>
        </authorList>
    </citation>
    <scope>NUCLEOTIDE SEQUENCE</scope>
    <source>
        <strain evidence="14">BECK_DK47</strain>
    </source>
</reference>
<organism evidence="14">
    <name type="scientific">Candidatus Kentrum sp. DK</name>
    <dbReference type="NCBI Taxonomy" id="2126562"/>
    <lineage>
        <taxon>Bacteria</taxon>
        <taxon>Pseudomonadati</taxon>
        <taxon>Pseudomonadota</taxon>
        <taxon>Gammaproteobacteria</taxon>
        <taxon>Candidatus Kentrum</taxon>
    </lineage>
</organism>
<dbReference type="NCBIfam" id="TIGR00693">
    <property type="entry name" value="thiE"/>
    <property type="match status" value="1"/>
</dbReference>
<comment type="catalytic activity">
    <reaction evidence="7 10 11">
        <text>4-methyl-5-(2-phosphooxyethyl)-thiazole + 4-amino-2-methyl-5-(diphosphooxymethyl)pyrimidine + H(+) = thiamine phosphate + diphosphate</text>
        <dbReference type="Rhea" id="RHEA:22328"/>
        <dbReference type="ChEBI" id="CHEBI:15378"/>
        <dbReference type="ChEBI" id="CHEBI:33019"/>
        <dbReference type="ChEBI" id="CHEBI:37575"/>
        <dbReference type="ChEBI" id="CHEBI:57841"/>
        <dbReference type="ChEBI" id="CHEBI:58296"/>
        <dbReference type="EC" id="2.5.1.3"/>
    </reaction>
</comment>
<comment type="cofactor">
    <cofactor evidence="10">
        <name>Mg(2+)</name>
        <dbReference type="ChEBI" id="CHEBI:18420"/>
    </cofactor>
    <text evidence="10">Binds 1 Mg(2+) ion per subunit.</text>
</comment>
<evidence type="ECO:0000256" key="5">
    <source>
        <dbReference type="ARBA" id="ARBA00022842"/>
    </source>
</evidence>
<evidence type="ECO:0000256" key="10">
    <source>
        <dbReference type="HAMAP-Rule" id="MF_00097"/>
    </source>
</evidence>
<dbReference type="SUPFAM" id="SSF51391">
    <property type="entry name" value="Thiamin phosphate synthase"/>
    <property type="match status" value="1"/>
</dbReference>
<dbReference type="InterPro" id="IPR034291">
    <property type="entry name" value="TMP_synthase"/>
</dbReference>
<dbReference type="PANTHER" id="PTHR20857:SF15">
    <property type="entry name" value="THIAMINE-PHOSPHATE SYNTHASE"/>
    <property type="match status" value="1"/>
</dbReference>
<feature type="binding site" evidence="10">
    <location>
        <position position="99"/>
    </location>
    <ligand>
        <name>Mg(2+)</name>
        <dbReference type="ChEBI" id="CHEBI:18420"/>
    </ligand>
</feature>
<dbReference type="InterPro" id="IPR013785">
    <property type="entry name" value="Aldolase_TIM"/>
</dbReference>
<feature type="binding site" evidence="10">
    <location>
        <position position="118"/>
    </location>
    <ligand>
        <name>4-amino-2-methyl-5-(diphosphooxymethyl)pyrimidine</name>
        <dbReference type="ChEBI" id="CHEBI:57841"/>
    </ligand>
</feature>
<dbReference type="EMBL" id="CAADEX010000014">
    <property type="protein sequence ID" value="VFJ46805.1"/>
    <property type="molecule type" value="Genomic_DNA"/>
</dbReference>
<name>A0A450S4P1_9GAMM</name>
<evidence type="ECO:0000256" key="9">
    <source>
        <dbReference type="ARBA" id="ARBA00047883"/>
    </source>
</evidence>
<dbReference type="CDD" id="cd00564">
    <property type="entry name" value="TMP_TenI"/>
    <property type="match status" value="1"/>
</dbReference>
<comment type="similarity">
    <text evidence="10 11">Belongs to the thiamine-phosphate synthase family.</text>
</comment>
<comment type="catalytic activity">
    <reaction evidence="9 10 11">
        <text>2-[(2R,5Z)-2-carboxy-4-methylthiazol-5(2H)-ylidene]ethyl phosphate + 4-amino-2-methyl-5-(diphosphooxymethyl)pyrimidine + 2 H(+) = thiamine phosphate + CO2 + diphosphate</text>
        <dbReference type="Rhea" id="RHEA:47844"/>
        <dbReference type="ChEBI" id="CHEBI:15378"/>
        <dbReference type="ChEBI" id="CHEBI:16526"/>
        <dbReference type="ChEBI" id="CHEBI:33019"/>
        <dbReference type="ChEBI" id="CHEBI:37575"/>
        <dbReference type="ChEBI" id="CHEBI:57841"/>
        <dbReference type="ChEBI" id="CHEBI:62899"/>
        <dbReference type="EC" id="2.5.1.3"/>
    </reaction>
</comment>
<dbReference type="InterPro" id="IPR036206">
    <property type="entry name" value="ThiamineP_synth_sf"/>
</dbReference>
<keyword evidence="5 10" id="KW-0460">Magnesium</keyword>
<feature type="binding site" evidence="10">
    <location>
        <begin position="47"/>
        <end position="51"/>
    </location>
    <ligand>
        <name>4-amino-2-methyl-5-(diphosphooxymethyl)pyrimidine</name>
        <dbReference type="ChEBI" id="CHEBI:57841"/>
    </ligand>
</feature>
<feature type="binding site" evidence="10">
    <location>
        <position position="148"/>
    </location>
    <ligand>
        <name>4-amino-2-methyl-5-(diphosphooxymethyl)pyrimidine</name>
        <dbReference type="ChEBI" id="CHEBI:57841"/>
    </ligand>
</feature>
<evidence type="ECO:0000256" key="1">
    <source>
        <dbReference type="ARBA" id="ARBA00003814"/>
    </source>
</evidence>
<dbReference type="Gene3D" id="3.20.20.70">
    <property type="entry name" value="Aldolase class I"/>
    <property type="match status" value="1"/>
</dbReference>
<keyword evidence="4 10" id="KW-0479">Metal-binding</keyword>
<dbReference type="EC" id="2.5.1.3" evidence="10"/>
<dbReference type="HAMAP" id="MF_00097">
    <property type="entry name" value="TMP_synthase"/>
    <property type="match status" value="1"/>
</dbReference>
<keyword evidence="6 10" id="KW-0784">Thiamine biosynthesis</keyword>
<evidence type="ECO:0000256" key="2">
    <source>
        <dbReference type="ARBA" id="ARBA00005165"/>
    </source>
</evidence>
<dbReference type="FunFam" id="3.20.20.70:FF:000096">
    <property type="entry name" value="Thiamine-phosphate synthase"/>
    <property type="match status" value="1"/>
</dbReference>
<dbReference type="AlphaFoldDB" id="A0A450S4P1"/>
<accession>A0A450S4P1</accession>
<evidence type="ECO:0000256" key="8">
    <source>
        <dbReference type="ARBA" id="ARBA00047851"/>
    </source>
</evidence>
<evidence type="ECO:0000256" key="12">
    <source>
        <dbReference type="RuleBase" id="RU004253"/>
    </source>
</evidence>
<comment type="function">
    <text evidence="1 10">Condenses 4-methyl-5-(beta-hydroxyethyl)thiazole monophosphate (THZ-P) and 2-methyl-4-amino-5-hydroxymethyl pyrimidine pyrophosphate (HMP-PP) to form thiamine monophosphate (TMP).</text>
</comment>
<evidence type="ECO:0000256" key="7">
    <source>
        <dbReference type="ARBA" id="ARBA00047334"/>
    </source>
</evidence>
<sequence length="217" mass="22912">MKTPFPTRGLYAVTSDGLSTPARGNRTNVDLIEAVERAILGGAAVIQYREKTDDGCPRGQQATALLAVCRGRGVPLIINDDVKLAAAIGADGVHIGKDDTPLAEARARLGAEIAIGVSCYNSIERAEQAQREGADYVAFGSFYPSGTKPEAVPVTVSQLREFRKRIRLPIVAIGGITPENAPPLIEAGADLLAVISGVFGETDIEAAARKYVEIFPP</sequence>
<dbReference type="GO" id="GO:0005737">
    <property type="term" value="C:cytoplasm"/>
    <property type="evidence" value="ECO:0007669"/>
    <property type="project" value="TreeGrafter"/>
</dbReference>